<dbReference type="InterPro" id="IPR036259">
    <property type="entry name" value="MFS_trans_sf"/>
</dbReference>
<dbReference type="PANTHER" id="PTHR43124">
    <property type="entry name" value="PURINE EFFLUX PUMP PBUE"/>
    <property type="match status" value="1"/>
</dbReference>
<feature type="transmembrane region" description="Helical" evidence="6">
    <location>
        <begin position="375"/>
        <end position="393"/>
    </location>
</feature>
<feature type="transmembrane region" description="Helical" evidence="6">
    <location>
        <begin position="287"/>
        <end position="305"/>
    </location>
</feature>
<evidence type="ECO:0000256" key="2">
    <source>
        <dbReference type="ARBA" id="ARBA00022475"/>
    </source>
</evidence>
<dbReference type="InterPro" id="IPR050189">
    <property type="entry name" value="MFS_Efflux_Transporters"/>
</dbReference>
<dbReference type="InterPro" id="IPR011701">
    <property type="entry name" value="MFS"/>
</dbReference>
<name>A0ABQ4GWM4_9ACTN</name>
<dbReference type="Pfam" id="PF07690">
    <property type="entry name" value="MFS_1"/>
    <property type="match status" value="1"/>
</dbReference>
<feature type="transmembrane region" description="Helical" evidence="6">
    <location>
        <begin position="119"/>
        <end position="139"/>
    </location>
</feature>
<feature type="transmembrane region" description="Helical" evidence="6">
    <location>
        <begin position="251"/>
        <end position="275"/>
    </location>
</feature>
<feature type="transmembrane region" description="Helical" evidence="6">
    <location>
        <begin position="346"/>
        <end position="369"/>
    </location>
</feature>
<organism evidence="8 9">
    <name type="scientific">Microbispora siamensis</name>
    <dbReference type="NCBI Taxonomy" id="564413"/>
    <lineage>
        <taxon>Bacteria</taxon>
        <taxon>Bacillati</taxon>
        <taxon>Actinomycetota</taxon>
        <taxon>Actinomycetes</taxon>
        <taxon>Streptosporangiales</taxon>
        <taxon>Streptosporangiaceae</taxon>
        <taxon>Microbispora</taxon>
    </lineage>
</organism>
<sequence>MTVIESVSAGTGKPDRVPLKNWLAVIAVSLGTFLVVTVENLPMGLLTAIGGGLHVSDGEVGLMVTVSGLVAAVTAPLLPVAIRGLDRRVVLLGLILLALVANVVSAVTPSYAVLMVARLFVGVSIGGFWALAGGLGVRLVPETHVAKATSLIFFGAMAANVLGVPAGTLVGELTGWRVAFGVVAAVALLLVIALAVLLPKMPASEPVRLRTLGEQLRTPAVRVGVLATFLLVSGHYGAFTFVSPILQDVSGVGAAFVGPLLLAYGVAGMAGNLIAGSWAGRNVRATIVAVSVALAVILAAFPFLGGNAVTGSILLIAWGFAFGGLPVSVQTWIIKAAPQGVEAATGLNTCMFNLAIALGALFASLIVGAVAVTGVLWVAAGLVVLTSLVVSGTRRVERV</sequence>
<dbReference type="Proteomes" id="UP000660454">
    <property type="component" value="Unassembled WGS sequence"/>
</dbReference>
<protein>
    <submittedName>
        <fullName evidence="8">MFS transporter</fullName>
    </submittedName>
</protein>
<comment type="subcellular location">
    <subcellularLocation>
        <location evidence="1">Cell membrane</location>
        <topology evidence="1">Multi-pass membrane protein</topology>
    </subcellularLocation>
</comment>
<accession>A0ABQ4GWM4</accession>
<dbReference type="InterPro" id="IPR020846">
    <property type="entry name" value="MFS_dom"/>
</dbReference>
<keyword evidence="5 6" id="KW-0472">Membrane</keyword>
<dbReference type="PROSITE" id="PS50850">
    <property type="entry name" value="MFS"/>
    <property type="match status" value="1"/>
</dbReference>
<evidence type="ECO:0000256" key="5">
    <source>
        <dbReference type="ARBA" id="ARBA00023136"/>
    </source>
</evidence>
<keyword evidence="4 6" id="KW-1133">Transmembrane helix</keyword>
<feature type="transmembrane region" description="Helical" evidence="6">
    <location>
        <begin position="61"/>
        <end position="82"/>
    </location>
</feature>
<dbReference type="Gene3D" id="1.20.1250.20">
    <property type="entry name" value="MFS general substrate transporter like domains"/>
    <property type="match status" value="1"/>
</dbReference>
<feature type="transmembrane region" description="Helical" evidence="6">
    <location>
        <begin position="311"/>
        <end position="334"/>
    </location>
</feature>
<dbReference type="EMBL" id="BOOF01000045">
    <property type="protein sequence ID" value="GIH65847.1"/>
    <property type="molecule type" value="Genomic_DNA"/>
</dbReference>
<feature type="transmembrane region" description="Helical" evidence="6">
    <location>
        <begin position="89"/>
        <end position="113"/>
    </location>
</feature>
<keyword evidence="9" id="KW-1185">Reference proteome</keyword>
<keyword evidence="2" id="KW-1003">Cell membrane</keyword>
<reference evidence="8 9" key="1">
    <citation type="submission" date="2021-01" db="EMBL/GenBank/DDBJ databases">
        <title>Whole genome shotgun sequence of Microbispora siamensis NBRC 104113.</title>
        <authorList>
            <person name="Komaki H."/>
            <person name="Tamura T."/>
        </authorList>
    </citation>
    <scope>NUCLEOTIDE SEQUENCE [LARGE SCALE GENOMIC DNA]</scope>
    <source>
        <strain evidence="8 9">NBRC 104113</strain>
    </source>
</reference>
<dbReference type="CDD" id="cd17324">
    <property type="entry name" value="MFS_NepI_like"/>
    <property type="match status" value="1"/>
</dbReference>
<feature type="transmembrane region" description="Helical" evidence="6">
    <location>
        <begin position="151"/>
        <end position="170"/>
    </location>
</feature>
<feature type="domain" description="Major facilitator superfamily (MFS) profile" evidence="7">
    <location>
        <begin position="24"/>
        <end position="398"/>
    </location>
</feature>
<gene>
    <name evidence="8" type="ORF">Msi02_66640</name>
</gene>
<evidence type="ECO:0000313" key="8">
    <source>
        <dbReference type="EMBL" id="GIH65847.1"/>
    </source>
</evidence>
<proteinExistence type="predicted"/>
<evidence type="ECO:0000259" key="7">
    <source>
        <dbReference type="PROSITE" id="PS50850"/>
    </source>
</evidence>
<evidence type="ECO:0000313" key="9">
    <source>
        <dbReference type="Proteomes" id="UP000660454"/>
    </source>
</evidence>
<evidence type="ECO:0000256" key="4">
    <source>
        <dbReference type="ARBA" id="ARBA00022989"/>
    </source>
</evidence>
<dbReference type="RefSeq" id="WP_204051799.1">
    <property type="nucleotide sequence ID" value="NZ_BOOF01000045.1"/>
</dbReference>
<keyword evidence="3 6" id="KW-0812">Transmembrane</keyword>
<feature type="transmembrane region" description="Helical" evidence="6">
    <location>
        <begin position="176"/>
        <end position="198"/>
    </location>
</feature>
<evidence type="ECO:0000256" key="3">
    <source>
        <dbReference type="ARBA" id="ARBA00022692"/>
    </source>
</evidence>
<comment type="caution">
    <text evidence="8">The sequence shown here is derived from an EMBL/GenBank/DDBJ whole genome shotgun (WGS) entry which is preliminary data.</text>
</comment>
<feature type="transmembrane region" description="Helical" evidence="6">
    <location>
        <begin position="21"/>
        <end position="41"/>
    </location>
</feature>
<feature type="transmembrane region" description="Helical" evidence="6">
    <location>
        <begin position="219"/>
        <end position="239"/>
    </location>
</feature>
<evidence type="ECO:0000256" key="1">
    <source>
        <dbReference type="ARBA" id="ARBA00004651"/>
    </source>
</evidence>
<dbReference type="SUPFAM" id="SSF103473">
    <property type="entry name" value="MFS general substrate transporter"/>
    <property type="match status" value="1"/>
</dbReference>
<dbReference type="PANTHER" id="PTHR43124:SF3">
    <property type="entry name" value="CHLORAMPHENICOL EFFLUX PUMP RV0191"/>
    <property type="match status" value="1"/>
</dbReference>
<evidence type="ECO:0000256" key="6">
    <source>
        <dbReference type="SAM" id="Phobius"/>
    </source>
</evidence>